<name>A0A165DXF6_9BASI</name>
<dbReference type="Proteomes" id="UP000076842">
    <property type="component" value="Unassembled WGS sequence"/>
</dbReference>
<accession>A0A165DXF6</accession>
<dbReference type="InParanoid" id="A0A165DXF6"/>
<dbReference type="OrthoDB" id="10529429at2759"/>
<dbReference type="EMBL" id="KV424030">
    <property type="protein sequence ID" value="KZT53739.1"/>
    <property type="molecule type" value="Genomic_DNA"/>
</dbReference>
<evidence type="ECO:0000313" key="1">
    <source>
        <dbReference type="EMBL" id="KZT53739.1"/>
    </source>
</evidence>
<organism evidence="1 2">
    <name type="scientific">Calocera cornea HHB12733</name>
    <dbReference type="NCBI Taxonomy" id="1353952"/>
    <lineage>
        <taxon>Eukaryota</taxon>
        <taxon>Fungi</taxon>
        <taxon>Dikarya</taxon>
        <taxon>Basidiomycota</taxon>
        <taxon>Agaricomycotina</taxon>
        <taxon>Dacrymycetes</taxon>
        <taxon>Dacrymycetales</taxon>
        <taxon>Dacrymycetaceae</taxon>
        <taxon>Calocera</taxon>
    </lineage>
</organism>
<gene>
    <name evidence="1" type="ORF">CALCODRAFT_39416</name>
</gene>
<proteinExistence type="predicted"/>
<keyword evidence="2" id="KW-1185">Reference proteome</keyword>
<evidence type="ECO:0000313" key="2">
    <source>
        <dbReference type="Proteomes" id="UP000076842"/>
    </source>
</evidence>
<protein>
    <submittedName>
        <fullName evidence="1">Uncharacterized protein</fullName>
    </submittedName>
</protein>
<sequence length="214" mass="24857">MLLESWYLCPYRYPYDPSRVCRHISKDANDALRHCLAVHLPQEESTAREYARKGTPKHQQVPLPLREAGAEYLAIHCPHPDCLVERRIFHGSRAWESFCTHASSHPERVEPEFHAAKDDELKPHQFKQEDKWIALPPHAQYHSLPRRVDAIAKIVAEKRWKRTVAVEILAVYDYWQGKHVVTKRHGGAEQKLKIVPFRSFTAHLTDHPAPPGMF</sequence>
<reference evidence="1 2" key="1">
    <citation type="journal article" date="2016" name="Mol. Biol. Evol.">
        <title>Comparative Genomics of Early-Diverging Mushroom-Forming Fungi Provides Insights into the Origins of Lignocellulose Decay Capabilities.</title>
        <authorList>
            <person name="Nagy L.G."/>
            <person name="Riley R."/>
            <person name="Tritt A."/>
            <person name="Adam C."/>
            <person name="Daum C."/>
            <person name="Floudas D."/>
            <person name="Sun H."/>
            <person name="Yadav J.S."/>
            <person name="Pangilinan J."/>
            <person name="Larsson K.H."/>
            <person name="Matsuura K."/>
            <person name="Barry K."/>
            <person name="Labutti K."/>
            <person name="Kuo R."/>
            <person name="Ohm R.A."/>
            <person name="Bhattacharya S.S."/>
            <person name="Shirouzu T."/>
            <person name="Yoshinaga Y."/>
            <person name="Martin F.M."/>
            <person name="Grigoriev I.V."/>
            <person name="Hibbett D.S."/>
        </authorList>
    </citation>
    <scope>NUCLEOTIDE SEQUENCE [LARGE SCALE GENOMIC DNA]</scope>
    <source>
        <strain evidence="1 2">HHB12733</strain>
    </source>
</reference>
<dbReference type="AlphaFoldDB" id="A0A165DXF6"/>